<evidence type="ECO:0000256" key="2">
    <source>
        <dbReference type="ARBA" id="ARBA00022857"/>
    </source>
</evidence>
<gene>
    <name evidence="6" type="ORF">BZ3500_MVSOF-1268-A1-R1_CHR5-3G08228</name>
</gene>
<comment type="similarity">
    <text evidence="1 4">Belongs to the short-chain dehydrogenases/reductases (SDR) family.</text>
</comment>
<dbReference type="InterPro" id="IPR020904">
    <property type="entry name" value="Sc_DH/Rdtase_CS"/>
</dbReference>
<keyword evidence="3" id="KW-0560">Oxidoreductase</keyword>
<dbReference type="InterPro" id="IPR002347">
    <property type="entry name" value="SDR_fam"/>
</dbReference>
<dbReference type="GO" id="GO:0050664">
    <property type="term" value="F:oxidoreductase activity, acting on NAD(P)H, oxygen as acceptor"/>
    <property type="evidence" value="ECO:0007669"/>
    <property type="project" value="TreeGrafter"/>
</dbReference>
<dbReference type="EMBL" id="FMWP01000017">
    <property type="protein sequence ID" value="SCZ91932.1"/>
    <property type="molecule type" value="Genomic_DNA"/>
</dbReference>
<dbReference type="PRINTS" id="PR00080">
    <property type="entry name" value="SDRFAMILY"/>
</dbReference>
<dbReference type="PANTHER" id="PTHR43008:SF8">
    <property type="entry name" value="BENZIL REDUCTASE ((S)-BENZOIN FORMING) IRC24"/>
    <property type="match status" value="1"/>
</dbReference>
<evidence type="ECO:0000256" key="4">
    <source>
        <dbReference type="RuleBase" id="RU000363"/>
    </source>
</evidence>
<evidence type="ECO:0000256" key="3">
    <source>
        <dbReference type="ARBA" id="ARBA00023002"/>
    </source>
</evidence>
<feature type="chain" id="PRO_5030060001" evidence="5">
    <location>
        <begin position="27"/>
        <end position="287"/>
    </location>
</feature>
<dbReference type="PRINTS" id="PR00081">
    <property type="entry name" value="GDHRDH"/>
</dbReference>
<organism evidence="6 7">
    <name type="scientific">Microbotryum saponariae</name>
    <dbReference type="NCBI Taxonomy" id="289078"/>
    <lineage>
        <taxon>Eukaryota</taxon>
        <taxon>Fungi</taxon>
        <taxon>Dikarya</taxon>
        <taxon>Basidiomycota</taxon>
        <taxon>Pucciniomycotina</taxon>
        <taxon>Microbotryomycetes</taxon>
        <taxon>Microbotryales</taxon>
        <taxon>Microbotryaceae</taxon>
        <taxon>Microbotryum</taxon>
    </lineage>
</organism>
<reference evidence="7" key="1">
    <citation type="submission" date="2016-10" db="EMBL/GenBank/DDBJ databases">
        <authorList>
            <person name="Jeantristanb JTB J.-T."/>
            <person name="Ricardo R."/>
        </authorList>
    </citation>
    <scope>NUCLEOTIDE SEQUENCE [LARGE SCALE GENOMIC DNA]</scope>
</reference>
<dbReference type="InterPro" id="IPR036291">
    <property type="entry name" value="NAD(P)-bd_dom_sf"/>
</dbReference>
<proteinExistence type="inferred from homology"/>
<dbReference type="Proteomes" id="UP000249723">
    <property type="component" value="Unassembled WGS sequence"/>
</dbReference>
<dbReference type="OrthoDB" id="9876299at2759"/>
<protein>
    <submittedName>
        <fullName evidence="6">BZ3500_MvSof-1268-A1-R1_Chr5-3g08228 protein</fullName>
    </submittedName>
</protein>
<dbReference type="PROSITE" id="PS00061">
    <property type="entry name" value="ADH_SHORT"/>
    <property type="match status" value="1"/>
</dbReference>
<evidence type="ECO:0000256" key="5">
    <source>
        <dbReference type="SAM" id="SignalP"/>
    </source>
</evidence>
<keyword evidence="7" id="KW-1185">Reference proteome</keyword>
<feature type="signal peptide" evidence="5">
    <location>
        <begin position="1"/>
        <end position="26"/>
    </location>
</feature>
<keyword evidence="2" id="KW-0521">NADP</keyword>
<evidence type="ECO:0000313" key="7">
    <source>
        <dbReference type="Proteomes" id="UP000249723"/>
    </source>
</evidence>
<dbReference type="AlphaFoldDB" id="A0A2X0KEQ6"/>
<dbReference type="Pfam" id="PF00106">
    <property type="entry name" value="adh_short"/>
    <property type="match status" value="1"/>
</dbReference>
<dbReference type="STRING" id="289078.A0A2X0KEQ6"/>
<dbReference type="PANTHER" id="PTHR43008">
    <property type="entry name" value="BENZIL REDUCTASE"/>
    <property type="match status" value="1"/>
</dbReference>
<evidence type="ECO:0000313" key="6">
    <source>
        <dbReference type="EMBL" id="SCZ91932.1"/>
    </source>
</evidence>
<dbReference type="GO" id="GO:0016616">
    <property type="term" value="F:oxidoreductase activity, acting on the CH-OH group of donors, NAD or NADP as acceptor"/>
    <property type="evidence" value="ECO:0007669"/>
    <property type="project" value="UniProtKB-ARBA"/>
</dbReference>
<dbReference type="Gene3D" id="3.40.50.720">
    <property type="entry name" value="NAD(P)-binding Rossmann-like Domain"/>
    <property type="match status" value="1"/>
</dbReference>
<name>A0A2X0KEQ6_9BASI</name>
<evidence type="ECO:0000256" key="1">
    <source>
        <dbReference type="ARBA" id="ARBA00006484"/>
    </source>
</evidence>
<sequence>MLVRRWLQRPWTCCLVSPVGLTFTQARKTNKTPCIVPREILLKKGYNVVALQRSETPELVKLADTYSGSLVISKGDVAKDEDNKASLVAAVDVAMQMYSRLDGLILNAGTLSPLGKISSMTDRLAEHKALFDTNYFSLVSIISHALPFLNERANKDLQEREEISGRIVMVSSGASTGGVAGWGAYSASKAAMNSLARTLGNEEPNISTLAVRPGVVDTEMQTSLRATGEQHMSAKDFSKFTGLHERGELVPPEKPGAVLAGLAIKATKEWSGNFVSWDAEEMKEYAM</sequence>
<dbReference type="SUPFAM" id="SSF51735">
    <property type="entry name" value="NAD(P)-binding Rossmann-fold domains"/>
    <property type="match status" value="1"/>
</dbReference>
<accession>A0A2X0KEQ6</accession>
<keyword evidence="5" id="KW-0732">Signal</keyword>